<feature type="transmembrane region" description="Helical" evidence="1">
    <location>
        <begin position="154"/>
        <end position="176"/>
    </location>
</feature>
<dbReference type="GO" id="GO:0140359">
    <property type="term" value="F:ABC-type transporter activity"/>
    <property type="evidence" value="ECO:0007669"/>
    <property type="project" value="InterPro"/>
</dbReference>
<proteinExistence type="predicted"/>
<feature type="transmembrane region" description="Helical" evidence="1">
    <location>
        <begin position="214"/>
        <end position="233"/>
    </location>
</feature>
<dbReference type="PANTHER" id="PTHR43471:SF1">
    <property type="entry name" value="ABC TRANSPORTER PERMEASE PROTEIN NOSY-RELATED"/>
    <property type="match status" value="1"/>
</dbReference>
<sequence>MTTDQKLSWTRIRALVRKEVNDFRRNRFIATTMAVLPLLFMIEPVISVFKLPADAPAGKLDALVGVSTLELMLIPALIPAVVASYAVVGEREQGTLEPVLTTPIRPAEFLLGKALAAFLPTVVIAYVMYGVFLGAVGLFAHPNIAHDIFEPSRVLTQLLFTPVVAGWAIWAAIAISTRTSDVRVAQQLGSLASLPPVAVIALIGFDVIQPSVGLAVGLGAGLLVIDLIAWRLVAAMFHRERLVTGARA</sequence>
<gene>
    <name evidence="2" type="ORF">SAMN05414137_1097</name>
</gene>
<dbReference type="eggNOG" id="COG1668">
    <property type="taxonomic scope" value="Bacteria"/>
</dbReference>
<feature type="transmembrane region" description="Helical" evidence="1">
    <location>
        <begin position="69"/>
        <end position="88"/>
    </location>
</feature>
<dbReference type="STRING" id="235985.SAMN05414137_1097"/>
<dbReference type="Pfam" id="PF12679">
    <property type="entry name" value="ABC2_membrane_2"/>
    <property type="match status" value="1"/>
</dbReference>
<dbReference type="AlphaFoldDB" id="A0A1H7QFX5"/>
<keyword evidence="1" id="KW-0472">Membrane</keyword>
<evidence type="ECO:0000313" key="3">
    <source>
        <dbReference type="Proteomes" id="UP000183015"/>
    </source>
</evidence>
<organism evidence="2 3">
    <name type="scientific">Streptacidiphilus jiangxiensis</name>
    <dbReference type="NCBI Taxonomy" id="235985"/>
    <lineage>
        <taxon>Bacteria</taxon>
        <taxon>Bacillati</taxon>
        <taxon>Actinomycetota</taxon>
        <taxon>Actinomycetes</taxon>
        <taxon>Kitasatosporales</taxon>
        <taxon>Streptomycetaceae</taxon>
        <taxon>Streptacidiphilus</taxon>
    </lineage>
</organism>
<reference evidence="3" key="1">
    <citation type="submission" date="2016-10" db="EMBL/GenBank/DDBJ databases">
        <authorList>
            <person name="Varghese N."/>
        </authorList>
    </citation>
    <scope>NUCLEOTIDE SEQUENCE [LARGE SCALE GENOMIC DNA]</scope>
    <source>
        <strain evidence="3">DSM 45096 / BCRC 16803 / CGMCC 4.1857 / CIP 109030 / JCM 12277 / KCTC 19219 / NBRC 100920 / 33214</strain>
    </source>
</reference>
<keyword evidence="3" id="KW-1185">Reference proteome</keyword>
<dbReference type="GO" id="GO:0005886">
    <property type="term" value="C:plasma membrane"/>
    <property type="evidence" value="ECO:0007669"/>
    <property type="project" value="UniProtKB-SubCell"/>
</dbReference>
<evidence type="ECO:0000256" key="1">
    <source>
        <dbReference type="SAM" id="Phobius"/>
    </source>
</evidence>
<name>A0A1H7QFX5_STRJI</name>
<dbReference type="RefSeq" id="WP_042459891.1">
    <property type="nucleotide sequence ID" value="NZ_BBPN01000063.1"/>
</dbReference>
<evidence type="ECO:0000313" key="2">
    <source>
        <dbReference type="EMBL" id="SEL47010.1"/>
    </source>
</evidence>
<dbReference type="PANTHER" id="PTHR43471">
    <property type="entry name" value="ABC TRANSPORTER PERMEASE"/>
    <property type="match status" value="1"/>
</dbReference>
<keyword evidence="1" id="KW-1133">Transmembrane helix</keyword>
<feature type="transmembrane region" description="Helical" evidence="1">
    <location>
        <begin position="188"/>
        <end position="208"/>
    </location>
</feature>
<accession>A0A1H7QFX5</accession>
<feature type="transmembrane region" description="Helical" evidence="1">
    <location>
        <begin position="109"/>
        <end position="134"/>
    </location>
</feature>
<dbReference type="OrthoDB" id="157137at2"/>
<dbReference type="EMBL" id="FOAZ01000009">
    <property type="protein sequence ID" value="SEL47010.1"/>
    <property type="molecule type" value="Genomic_DNA"/>
</dbReference>
<dbReference type="Proteomes" id="UP000183015">
    <property type="component" value="Unassembled WGS sequence"/>
</dbReference>
<keyword evidence="1" id="KW-0812">Transmembrane</keyword>
<feature type="transmembrane region" description="Helical" evidence="1">
    <location>
        <begin position="28"/>
        <end position="49"/>
    </location>
</feature>
<protein>
    <submittedName>
        <fullName evidence="2">ABC-2 family transporter protein</fullName>
    </submittedName>
</protein>